<keyword evidence="10" id="KW-1185">Reference proteome</keyword>
<dbReference type="Pfam" id="PF03799">
    <property type="entry name" value="FtsQ_DivIB_C"/>
    <property type="match status" value="1"/>
</dbReference>
<protein>
    <submittedName>
        <fullName evidence="9">Cell division protein FtsQ/DivIB</fullName>
    </submittedName>
</protein>
<evidence type="ECO:0000256" key="4">
    <source>
        <dbReference type="ARBA" id="ARBA00022989"/>
    </source>
</evidence>
<evidence type="ECO:0000256" key="2">
    <source>
        <dbReference type="ARBA" id="ARBA00022618"/>
    </source>
</evidence>
<evidence type="ECO:0000256" key="5">
    <source>
        <dbReference type="ARBA" id="ARBA00023306"/>
    </source>
</evidence>
<dbReference type="PANTHER" id="PTHR37820:SF1">
    <property type="entry name" value="CELL DIVISION PROTEIN FTSQ"/>
    <property type="match status" value="1"/>
</dbReference>
<evidence type="ECO:0000256" key="6">
    <source>
        <dbReference type="SAM" id="Phobius"/>
    </source>
</evidence>
<dbReference type="Gene3D" id="3.10.20.310">
    <property type="entry name" value="membrane protein fhac"/>
    <property type="match status" value="1"/>
</dbReference>
<comment type="caution">
    <text evidence="9">The sequence shown here is derived from an EMBL/GenBank/DDBJ whole genome shotgun (WGS) entry which is preliminary data.</text>
</comment>
<feature type="domain" description="Cell division protein FtsQ/DivIB C-terminal" evidence="7">
    <location>
        <begin position="123"/>
        <end position="229"/>
    </location>
</feature>
<dbReference type="InterPro" id="IPR005548">
    <property type="entry name" value="Cell_div_FtsQ/DivIB_C"/>
</dbReference>
<evidence type="ECO:0000313" key="9">
    <source>
        <dbReference type="EMBL" id="MFB0833372.1"/>
    </source>
</evidence>
<evidence type="ECO:0000259" key="8">
    <source>
        <dbReference type="Pfam" id="PF08478"/>
    </source>
</evidence>
<name>A0ABV4UJ86_9MICC</name>
<keyword evidence="3 6" id="KW-0812">Transmembrane</keyword>
<dbReference type="Proteomes" id="UP001575652">
    <property type="component" value="Unassembled WGS sequence"/>
</dbReference>
<dbReference type="EMBL" id="JBHDLJ010000001">
    <property type="protein sequence ID" value="MFB0833372.1"/>
    <property type="molecule type" value="Genomic_DNA"/>
</dbReference>
<evidence type="ECO:0000313" key="10">
    <source>
        <dbReference type="Proteomes" id="UP001575652"/>
    </source>
</evidence>
<keyword evidence="6" id="KW-0472">Membrane</keyword>
<dbReference type="InterPro" id="IPR050487">
    <property type="entry name" value="FtsQ_DivIB"/>
</dbReference>
<feature type="domain" description="POTRA" evidence="8">
    <location>
        <begin position="52"/>
        <end position="119"/>
    </location>
</feature>
<dbReference type="Pfam" id="PF08478">
    <property type="entry name" value="POTRA_1"/>
    <property type="match status" value="1"/>
</dbReference>
<keyword evidence="4 6" id="KW-1133">Transmembrane helix</keyword>
<evidence type="ECO:0000256" key="1">
    <source>
        <dbReference type="ARBA" id="ARBA00022475"/>
    </source>
</evidence>
<keyword evidence="2 9" id="KW-0132">Cell division</keyword>
<dbReference type="InterPro" id="IPR013685">
    <property type="entry name" value="POTRA_FtsQ_type"/>
</dbReference>
<dbReference type="PANTHER" id="PTHR37820">
    <property type="entry name" value="CELL DIVISION PROTEIN DIVIB"/>
    <property type="match status" value="1"/>
</dbReference>
<keyword evidence="5" id="KW-0131">Cell cycle</keyword>
<reference evidence="9 10" key="1">
    <citation type="submission" date="2024-09" db="EMBL/GenBank/DDBJ databases">
        <authorList>
            <person name="Salinas-Garcia M.A."/>
            <person name="Prieme A."/>
        </authorList>
    </citation>
    <scope>NUCLEOTIDE SEQUENCE [LARGE SCALE GENOMIC DNA]</scope>
    <source>
        <strain evidence="9 10">DSM 21081</strain>
    </source>
</reference>
<gene>
    <name evidence="9" type="ORF">ACETWP_02120</name>
</gene>
<evidence type="ECO:0000256" key="3">
    <source>
        <dbReference type="ARBA" id="ARBA00022692"/>
    </source>
</evidence>
<accession>A0ABV4UJ86</accession>
<dbReference type="GO" id="GO:0051301">
    <property type="term" value="P:cell division"/>
    <property type="evidence" value="ECO:0007669"/>
    <property type="project" value="UniProtKB-KW"/>
</dbReference>
<keyword evidence="1" id="KW-1003">Cell membrane</keyword>
<dbReference type="RefSeq" id="WP_373970527.1">
    <property type="nucleotide sequence ID" value="NZ_JBHDLJ010000001.1"/>
</dbReference>
<sequence>MSPEPGPGETNIVELPEPARKRTRRNVLIASGAVLGTILAMIAVLLYSPILAIKTIDVEGHRLAKDQEVRTALEPLLGTPLPRVGPSSALDLLEGQAAVKDVVVQAEAPSTLKVTIVEYEPVAVVKHQGKYRLVAADGRTLAPLAKRDGVDLPVISASDSTSDPAVFATVTRVLASLPESVLKRLEHAGGKTIDSVELKLTNGKTVLWGNAERSADKARVVTALLRVEDEPEGAAIEVYDVTSPDHPVTR</sequence>
<feature type="transmembrane region" description="Helical" evidence="6">
    <location>
        <begin position="27"/>
        <end position="47"/>
    </location>
</feature>
<proteinExistence type="predicted"/>
<organism evidence="9 10">
    <name type="scientific">Arthrobacter halodurans</name>
    <dbReference type="NCBI Taxonomy" id="516699"/>
    <lineage>
        <taxon>Bacteria</taxon>
        <taxon>Bacillati</taxon>
        <taxon>Actinomycetota</taxon>
        <taxon>Actinomycetes</taxon>
        <taxon>Micrococcales</taxon>
        <taxon>Micrococcaceae</taxon>
        <taxon>Arthrobacter</taxon>
    </lineage>
</organism>
<evidence type="ECO:0000259" key="7">
    <source>
        <dbReference type="Pfam" id="PF03799"/>
    </source>
</evidence>